<keyword evidence="8" id="KW-0503">Monooxygenase</keyword>
<keyword evidence="10" id="KW-1185">Reference proteome</keyword>
<reference evidence="9 10" key="1">
    <citation type="submission" date="2016-10" db="EMBL/GenBank/DDBJ databases">
        <title>Genome sequence of the basidiomycete white-rot fungus Trametes pubescens.</title>
        <authorList>
            <person name="Makela M.R."/>
            <person name="Granchi Z."/>
            <person name="Peng M."/>
            <person name="De Vries R.P."/>
            <person name="Grigoriev I."/>
            <person name="Riley R."/>
            <person name="Hilden K."/>
        </authorList>
    </citation>
    <scope>NUCLEOTIDE SEQUENCE [LARGE SCALE GENOMIC DNA]</scope>
    <source>
        <strain evidence="9 10">FBCC735</strain>
    </source>
</reference>
<comment type="cofactor">
    <cofactor evidence="1">
        <name>heme</name>
        <dbReference type="ChEBI" id="CHEBI:30413"/>
    </cofactor>
</comment>
<dbReference type="OrthoDB" id="2794356at2759"/>
<dbReference type="GO" id="GO:0005506">
    <property type="term" value="F:iron ion binding"/>
    <property type="evidence" value="ECO:0007669"/>
    <property type="project" value="InterPro"/>
</dbReference>
<comment type="similarity">
    <text evidence="3">Belongs to the cytochrome P450 family.</text>
</comment>
<evidence type="ECO:0000313" key="9">
    <source>
        <dbReference type="EMBL" id="OJT02200.1"/>
    </source>
</evidence>
<comment type="caution">
    <text evidence="9">The sequence shown here is derived from an EMBL/GenBank/DDBJ whole genome shotgun (WGS) entry which is preliminary data.</text>
</comment>
<dbReference type="InterPro" id="IPR050121">
    <property type="entry name" value="Cytochrome_P450_monoxygenase"/>
</dbReference>
<dbReference type="InterPro" id="IPR036396">
    <property type="entry name" value="Cyt_P450_sf"/>
</dbReference>
<name>A0A1M2V3N4_TRAPU</name>
<accession>A0A1M2V3N4</accession>
<dbReference type="Proteomes" id="UP000184267">
    <property type="component" value="Unassembled WGS sequence"/>
</dbReference>
<evidence type="ECO:0000313" key="10">
    <source>
        <dbReference type="Proteomes" id="UP000184267"/>
    </source>
</evidence>
<sequence>MDTTSNALSRILHLLSQHPAVQDKLRAEITEACGGEDLAYDELVKLPYLEAVCRETLRLYAPVQFINRS</sequence>
<evidence type="ECO:0000256" key="1">
    <source>
        <dbReference type="ARBA" id="ARBA00001971"/>
    </source>
</evidence>
<dbReference type="Gene3D" id="1.10.630.10">
    <property type="entry name" value="Cytochrome P450"/>
    <property type="match status" value="1"/>
</dbReference>
<dbReference type="SUPFAM" id="SSF48264">
    <property type="entry name" value="Cytochrome P450"/>
    <property type="match status" value="1"/>
</dbReference>
<dbReference type="PANTHER" id="PTHR24305:SF166">
    <property type="entry name" value="CYTOCHROME P450 12A4, MITOCHONDRIAL-RELATED"/>
    <property type="match status" value="1"/>
</dbReference>
<dbReference type="AlphaFoldDB" id="A0A1M2V3N4"/>
<keyword evidence="4" id="KW-0349">Heme</keyword>
<evidence type="ECO:0000256" key="5">
    <source>
        <dbReference type="ARBA" id="ARBA00022723"/>
    </source>
</evidence>
<dbReference type="GO" id="GO:0020037">
    <property type="term" value="F:heme binding"/>
    <property type="evidence" value="ECO:0007669"/>
    <property type="project" value="InterPro"/>
</dbReference>
<proteinExistence type="inferred from homology"/>
<evidence type="ECO:0000256" key="6">
    <source>
        <dbReference type="ARBA" id="ARBA00023002"/>
    </source>
</evidence>
<keyword evidence="6" id="KW-0560">Oxidoreductase</keyword>
<dbReference type="InterPro" id="IPR001128">
    <property type="entry name" value="Cyt_P450"/>
</dbReference>
<dbReference type="EMBL" id="MNAD01001693">
    <property type="protein sequence ID" value="OJT02200.1"/>
    <property type="molecule type" value="Genomic_DNA"/>
</dbReference>
<dbReference type="PANTHER" id="PTHR24305">
    <property type="entry name" value="CYTOCHROME P450"/>
    <property type="match status" value="1"/>
</dbReference>
<dbReference type="GO" id="GO:0004497">
    <property type="term" value="F:monooxygenase activity"/>
    <property type="evidence" value="ECO:0007669"/>
    <property type="project" value="UniProtKB-KW"/>
</dbReference>
<gene>
    <name evidence="9" type="ORF">TRAPUB_7315</name>
</gene>
<evidence type="ECO:0000256" key="3">
    <source>
        <dbReference type="ARBA" id="ARBA00010617"/>
    </source>
</evidence>
<protein>
    <submittedName>
        <fullName evidence="9">Cytochrome P450 3A6</fullName>
    </submittedName>
</protein>
<dbReference type="Pfam" id="PF00067">
    <property type="entry name" value="p450"/>
    <property type="match status" value="1"/>
</dbReference>
<evidence type="ECO:0000256" key="8">
    <source>
        <dbReference type="ARBA" id="ARBA00023033"/>
    </source>
</evidence>
<keyword evidence="5" id="KW-0479">Metal-binding</keyword>
<evidence type="ECO:0000256" key="7">
    <source>
        <dbReference type="ARBA" id="ARBA00023004"/>
    </source>
</evidence>
<comment type="pathway">
    <text evidence="2">Secondary metabolite biosynthesis.</text>
</comment>
<evidence type="ECO:0000256" key="4">
    <source>
        <dbReference type="ARBA" id="ARBA00022617"/>
    </source>
</evidence>
<evidence type="ECO:0000256" key="2">
    <source>
        <dbReference type="ARBA" id="ARBA00005179"/>
    </source>
</evidence>
<dbReference type="STRING" id="154538.A0A1M2V3N4"/>
<keyword evidence="7" id="KW-0408">Iron</keyword>
<dbReference type="GO" id="GO:0016705">
    <property type="term" value="F:oxidoreductase activity, acting on paired donors, with incorporation or reduction of molecular oxygen"/>
    <property type="evidence" value="ECO:0007669"/>
    <property type="project" value="InterPro"/>
</dbReference>
<organism evidence="9 10">
    <name type="scientific">Trametes pubescens</name>
    <name type="common">White-rot fungus</name>
    <dbReference type="NCBI Taxonomy" id="154538"/>
    <lineage>
        <taxon>Eukaryota</taxon>
        <taxon>Fungi</taxon>
        <taxon>Dikarya</taxon>
        <taxon>Basidiomycota</taxon>
        <taxon>Agaricomycotina</taxon>
        <taxon>Agaricomycetes</taxon>
        <taxon>Polyporales</taxon>
        <taxon>Polyporaceae</taxon>
        <taxon>Trametes</taxon>
    </lineage>
</organism>